<evidence type="ECO:0000256" key="1">
    <source>
        <dbReference type="ARBA" id="ARBA00004651"/>
    </source>
</evidence>
<feature type="compositionally biased region" description="Polar residues" evidence="7">
    <location>
        <begin position="10"/>
        <end position="20"/>
    </location>
</feature>
<evidence type="ECO:0000313" key="10">
    <source>
        <dbReference type="EMBL" id="AOS84642.1"/>
    </source>
</evidence>
<dbReference type="EMBL" id="CP017305">
    <property type="protein sequence ID" value="AOS84642.1"/>
    <property type="molecule type" value="Genomic_DNA"/>
</dbReference>
<feature type="region of interest" description="Disordered" evidence="7">
    <location>
        <begin position="1"/>
        <end position="21"/>
    </location>
</feature>
<keyword evidence="6 8" id="KW-0472">Membrane</keyword>
<evidence type="ECO:0000256" key="7">
    <source>
        <dbReference type="SAM" id="MobiDB-lite"/>
    </source>
</evidence>
<dbReference type="InterPro" id="IPR020846">
    <property type="entry name" value="MFS_dom"/>
</dbReference>
<feature type="transmembrane region" description="Helical" evidence="8">
    <location>
        <begin position="135"/>
        <end position="157"/>
    </location>
</feature>
<reference evidence="10" key="1">
    <citation type="submission" date="2016-09" db="EMBL/GenBank/DDBJ databases">
        <title>Genome sequence of Chlorobaculum limnaeum.</title>
        <authorList>
            <person name="Liu Z."/>
            <person name="Tank M."/>
            <person name="Bryant D.A."/>
        </authorList>
    </citation>
    <scope>NUCLEOTIDE SEQUENCE [LARGE SCALE GENOMIC DNA]</scope>
    <source>
        <strain evidence="10">DSM 1677</strain>
    </source>
</reference>
<evidence type="ECO:0000256" key="4">
    <source>
        <dbReference type="ARBA" id="ARBA00022692"/>
    </source>
</evidence>
<evidence type="ECO:0000256" key="5">
    <source>
        <dbReference type="ARBA" id="ARBA00022989"/>
    </source>
</evidence>
<organism evidence="10 11">
    <name type="scientific">Chlorobaculum limnaeum</name>
    <dbReference type="NCBI Taxonomy" id="274537"/>
    <lineage>
        <taxon>Bacteria</taxon>
        <taxon>Pseudomonadati</taxon>
        <taxon>Chlorobiota</taxon>
        <taxon>Chlorobiia</taxon>
        <taxon>Chlorobiales</taxon>
        <taxon>Chlorobiaceae</taxon>
        <taxon>Chlorobaculum</taxon>
    </lineage>
</organism>
<dbReference type="PANTHER" id="PTHR23513">
    <property type="entry name" value="INTEGRAL MEMBRANE EFFLUX PROTEIN-RELATED"/>
    <property type="match status" value="1"/>
</dbReference>
<keyword evidence="11" id="KW-1185">Reference proteome</keyword>
<accession>A0A1D8D0C2</accession>
<sequence>MSTAAEGDFSGNNDEPSASPSGGRLKATLLEAFPPFAGRDFRLYFVGQIISMIGTWIEIVAQGWLVFDMTGSAFWVGVAAAASSVPTLLLSLFGGMLVDRYPRKAVLLWSQVLLMLLSIVFGIAVLVGWATLPFILVLAFLIGSVSAVATPAIQAFISEIVDRRHLPSAVALNSSIFNASRVIGPVLAGLMITWIGTGGAFIANGASFIAVIAALLAIKLPKTAPRTLSTEHPIHSIRDGIVYAWTHPLIRTIVLFVAVVSIFGWSFMAMLPVVARRVFGIGADGMGYLYSAFGLGSLCGTVVVSASSGRVRGGLLVIGGILTFALGLLAFTFATWLPLALGFLFVSGLGMLTAFATMTGTVQRLVEDRFRGRVMSIYLMVLLGLMPFGNLLMGSLSEHFSTAVALRTGAIVTIAATMVLFMSRKEIMRSWQEYKVTGGMSTEK</sequence>
<evidence type="ECO:0000313" key="11">
    <source>
        <dbReference type="Proteomes" id="UP000095185"/>
    </source>
</evidence>
<feature type="domain" description="Major facilitator superfamily (MFS) profile" evidence="9">
    <location>
        <begin position="40"/>
        <end position="427"/>
    </location>
</feature>
<dbReference type="AlphaFoldDB" id="A0A1D8D0C2"/>
<feature type="transmembrane region" description="Helical" evidence="8">
    <location>
        <begin position="201"/>
        <end position="218"/>
    </location>
</feature>
<feature type="transmembrane region" description="Helical" evidence="8">
    <location>
        <begin position="374"/>
        <end position="392"/>
    </location>
</feature>
<feature type="transmembrane region" description="Helical" evidence="8">
    <location>
        <begin position="340"/>
        <end position="362"/>
    </location>
</feature>
<keyword evidence="4 8" id="KW-0812">Transmembrane</keyword>
<dbReference type="CDD" id="cd06173">
    <property type="entry name" value="MFS_MefA_like"/>
    <property type="match status" value="1"/>
</dbReference>
<dbReference type="GO" id="GO:0005886">
    <property type="term" value="C:plasma membrane"/>
    <property type="evidence" value="ECO:0007669"/>
    <property type="project" value="UniProtKB-SubCell"/>
</dbReference>
<dbReference type="SUPFAM" id="SSF103473">
    <property type="entry name" value="MFS general substrate transporter"/>
    <property type="match status" value="1"/>
</dbReference>
<dbReference type="KEGG" id="clz:BIU88_11160"/>
<dbReference type="PANTHER" id="PTHR23513:SF11">
    <property type="entry name" value="STAPHYLOFERRIN A TRANSPORTER"/>
    <property type="match status" value="1"/>
</dbReference>
<dbReference type="Gene3D" id="1.20.1250.20">
    <property type="entry name" value="MFS general substrate transporter like domains"/>
    <property type="match status" value="1"/>
</dbReference>
<dbReference type="OrthoDB" id="9775268at2"/>
<dbReference type="InterPro" id="IPR036259">
    <property type="entry name" value="MFS_trans_sf"/>
</dbReference>
<evidence type="ECO:0000256" key="8">
    <source>
        <dbReference type="SAM" id="Phobius"/>
    </source>
</evidence>
<dbReference type="InterPro" id="IPR010290">
    <property type="entry name" value="TM_effector"/>
</dbReference>
<evidence type="ECO:0000256" key="2">
    <source>
        <dbReference type="ARBA" id="ARBA00022448"/>
    </source>
</evidence>
<evidence type="ECO:0000259" key="9">
    <source>
        <dbReference type="PROSITE" id="PS50850"/>
    </source>
</evidence>
<gene>
    <name evidence="10" type="ORF">BIU88_11160</name>
</gene>
<dbReference type="PROSITE" id="PS50850">
    <property type="entry name" value="MFS"/>
    <property type="match status" value="1"/>
</dbReference>
<feature type="transmembrane region" description="Helical" evidence="8">
    <location>
        <begin position="73"/>
        <end position="94"/>
    </location>
</feature>
<protein>
    <submittedName>
        <fullName evidence="10">MFS transporter</fullName>
    </submittedName>
</protein>
<dbReference type="Pfam" id="PF05977">
    <property type="entry name" value="MFS_3"/>
    <property type="match status" value="1"/>
</dbReference>
<dbReference type="RefSeq" id="WP_069810834.1">
    <property type="nucleotide sequence ID" value="NZ_CP017305.1"/>
</dbReference>
<dbReference type="GO" id="GO:0022857">
    <property type="term" value="F:transmembrane transporter activity"/>
    <property type="evidence" value="ECO:0007669"/>
    <property type="project" value="InterPro"/>
</dbReference>
<comment type="subcellular location">
    <subcellularLocation>
        <location evidence="1">Cell membrane</location>
        <topology evidence="1">Multi-pass membrane protein</topology>
    </subcellularLocation>
</comment>
<keyword evidence="2" id="KW-0813">Transport</keyword>
<feature type="transmembrane region" description="Helical" evidence="8">
    <location>
        <begin position="43"/>
        <end position="67"/>
    </location>
</feature>
<evidence type="ECO:0000256" key="6">
    <source>
        <dbReference type="ARBA" id="ARBA00023136"/>
    </source>
</evidence>
<name>A0A1D8D0C2_CHLLM</name>
<proteinExistence type="predicted"/>
<feature type="transmembrane region" description="Helical" evidence="8">
    <location>
        <begin position="253"/>
        <end position="275"/>
    </location>
</feature>
<feature type="transmembrane region" description="Helical" evidence="8">
    <location>
        <begin position="313"/>
        <end position="334"/>
    </location>
</feature>
<dbReference type="STRING" id="274537.BIU88_11160"/>
<keyword evidence="3" id="KW-1003">Cell membrane</keyword>
<evidence type="ECO:0000256" key="3">
    <source>
        <dbReference type="ARBA" id="ARBA00022475"/>
    </source>
</evidence>
<keyword evidence="5 8" id="KW-1133">Transmembrane helix</keyword>
<feature type="transmembrane region" description="Helical" evidence="8">
    <location>
        <begin position="404"/>
        <end position="422"/>
    </location>
</feature>
<dbReference type="Proteomes" id="UP000095185">
    <property type="component" value="Chromosome"/>
</dbReference>
<feature type="transmembrane region" description="Helical" evidence="8">
    <location>
        <begin position="106"/>
        <end position="129"/>
    </location>
</feature>
<feature type="transmembrane region" description="Helical" evidence="8">
    <location>
        <begin position="287"/>
        <end position="306"/>
    </location>
</feature>